<dbReference type="SUPFAM" id="SSF53474">
    <property type="entry name" value="alpha/beta-Hydrolases"/>
    <property type="match status" value="1"/>
</dbReference>
<comment type="caution">
    <text evidence="4">The sequence shown here is derived from an EMBL/GenBank/DDBJ whole genome shotgun (WGS) entry which is preliminary data.</text>
</comment>
<evidence type="ECO:0000313" key="5">
    <source>
        <dbReference type="Proteomes" id="UP000282460"/>
    </source>
</evidence>
<dbReference type="EMBL" id="RCWJ01000002">
    <property type="protein sequence ID" value="RLQ84693.1"/>
    <property type="molecule type" value="Genomic_DNA"/>
</dbReference>
<dbReference type="Pfam" id="PF07859">
    <property type="entry name" value="Abhydrolase_3"/>
    <property type="match status" value="1"/>
</dbReference>
<gene>
    <name evidence="4" type="ORF">D9V28_09980</name>
</gene>
<organism evidence="4 5">
    <name type="scientific">Mycetocola zhadangensis</name>
    <dbReference type="NCBI Taxonomy" id="1164595"/>
    <lineage>
        <taxon>Bacteria</taxon>
        <taxon>Bacillati</taxon>
        <taxon>Actinomycetota</taxon>
        <taxon>Actinomycetes</taxon>
        <taxon>Micrococcales</taxon>
        <taxon>Microbacteriaceae</taxon>
        <taxon>Mycetocola</taxon>
    </lineage>
</organism>
<dbReference type="OrthoDB" id="9803828at2"/>
<dbReference type="InterPro" id="IPR050300">
    <property type="entry name" value="GDXG_lipolytic_enzyme"/>
</dbReference>
<dbReference type="Proteomes" id="UP000282460">
    <property type="component" value="Unassembled WGS sequence"/>
</dbReference>
<evidence type="ECO:0000256" key="2">
    <source>
        <dbReference type="SAM" id="MobiDB-lite"/>
    </source>
</evidence>
<evidence type="ECO:0000259" key="3">
    <source>
        <dbReference type="Pfam" id="PF07859"/>
    </source>
</evidence>
<dbReference type="PANTHER" id="PTHR48081">
    <property type="entry name" value="AB HYDROLASE SUPERFAMILY PROTEIN C4A8.06C"/>
    <property type="match status" value="1"/>
</dbReference>
<proteinExistence type="predicted"/>
<dbReference type="InterPro" id="IPR013094">
    <property type="entry name" value="AB_hydrolase_3"/>
</dbReference>
<sequence>MGVVTAAASKILPWRQRAAVQALTTSPARTVGNKVAGTAVAGAEAATRKPKAIGPKPPLSPQEKAKRKTPAWKRRNAEKWDTKLFGRVGLTPPDVDITDHTVPVDGYPSVRVRVYRPLDETDATPQQSKLPAVLAFFGGSFQLGGVEYTSIDATFRSRTADARVIHVAVDYALAPEHRYPTQIEQGYAALRWLVANANDLGIDAERIGINGTSSGGNIAASVTLLNRDRFGHPLKLQILEVPVTDLTGKSIDMDPIREMRIPRFLARRELVQVVDAYLGDRSQATEPYASPARAVTHRGLPPAVVFTAEYDALRRDGEAYAAALRASGVEASAVRYQGATHEAAMYTKVVPLARRWHADVVTALRRLHDTDAS</sequence>
<dbReference type="GO" id="GO:0016787">
    <property type="term" value="F:hydrolase activity"/>
    <property type="evidence" value="ECO:0007669"/>
    <property type="project" value="UniProtKB-KW"/>
</dbReference>
<dbReference type="Gene3D" id="3.40.50.1820">
    <property type="entry name" value="alpha/beta hydrolase"/>
    <property type="match status" value="1"/>
</dbReference>
<feature type="region of interest" description="Disordered" evidence="2">
    <location>
        <begin position="42"/>
        <end position="73"/>
    </location>
</feature>
<evidence type="ECO:0000256" key="1">
    <source>
        <dbReference type="ARBA" id="ARBA00022801"/>
    </source>
</evidence>
<dbReference type="InterPro" id="IPR029058">
    <property type="entry name" value="AB_hydrolase_fold"/>
</dbReference>
<dbReference type="PANTHER" id="PTHR48081:SF8">
    <property type="entry name" value="ALPHA_BETA HYDROLASE FOLD-3 DOMAIN-CONTAINING PROTEIN-RELATED"/>
    <property type="match status" value="1"/>
</dbReference>
<reference evidence="4 5" key="1">
    <citation type="submission" date="2018-10" db="EMBL/GenBank/DDBJ databases">
        <authorList>
            <person name="Li J."/>
        </authorList>
    </citation>
    <scope>NUCLEOTIDE SEQUENCE [LARGE SCALE GENOMIC DNA]</scope>
    <source>
        <strain evidence="4 5">ZD1-4</strain>
    </source>
</reference>
<name>A0A3L7J290_9MICO</name>
<dbReference type="AlphaFoldDB" id="A0A3L7J290"/>
<protein>
    <submittedName>
        <fullName evidence="4">Alpha/beta hydrolase</fullName>
    </submittedName>
</protein>
<accession>A0A3L7J290</accession>
<keyword evidence="5" id="KW-1185">Reference proteome</keyword>
<keyword evidence="1 4" id="KW-0378">Hydrolase</keyword>
<feature type="domain" description="Alpha/beta hydrolase fold-3" evidence="3">
    <location>
        <begin position="133"/>
        <end position="343"/>
    </location>
</feature>
<evidence type="ECO:0000313" key="4">
    <source>
        <dbReference type="EMBL" id="RLQ84693.1"/>
    </source>
</evidence>